<dbReference type="InterPro" id="IPR002641">
    <property type="entry name" value="PNPLA_dom"/>
</dbReference>
<proteinExistence type="predicted"/>
<evidence type="ECO:0000256" key="4">
    <source>
        <dbReference type="PROSITE-ProRule" id="PRU01161"/>
    </source>
</evidence>
<sequence length="260" mass="28777">MAQKVTSTNKKIGLVLSGGGARAYAHIGVLHALNEQGIYPTHVSGSSAGAMVGALYCNSYAPLKILELAKSHEFLKIFKIGLVNKELTEMTRLKSFLNQYLTDDFSSLKTPLSICASNINVGAYEIRSSGKLIEFIAASCSIPLLFKPIKINNQLYVDGGLLNNLPVEPLLQTSEKIIGVSVNEHEHKDQIKGTLQITQRCLQLAIWSNMQERIDKCDVSIRIDKHLNYNMFSISKSQELFDIGYKQTIDKMDSILKAIS</sequence>
<gene>
    <name evidence="6" type="ORF">JCM19300_1567</name>
</gene>
<evidence type="ECO:0000259" key="5">
    <source>
        <dbReference type="PROSITE" id="PS51635"/>
    </source>
</evidence>
<dbReference type="GO" id="GO:0016042">
    <property type="term" value="P:lipid catabolic process"/>
    <property type="evidence" value="ECO:0007669"/>
    <property type="project" value="UniProtKB-UniRule"/>
</dbReference>
<dbReference type="InterPro" id="IPR016035">
    <property type="entry name" value="Acyl_Trfase/lysoPLipase"/>
</dbReference>
<evidence type="ECO:0000256" key="1">
    <source>
        <dbReference type="ARBA" id="ARBA00022801"/>
    </source>
</evidence>
<dbReference type="PROSITE" id="PS51635">
    <property type="entry name" value="PNPLA"/>
    <property type="match status" value="1"/>
</dbReference>
<dbReference type="GO" id="GO:0016787">
    <property type="term" value="F:hydrolase activity"/>
    <property type="evidence" value="ECO:0007669"/>
    <property type="project" value="UniProtKB-UniRule"/>
</dbReference>
<dbReference type="AlphaFoldDB" id="A0A090VEE3"/>
<keyword evidence="3 4" id="KW-0443">Lipid metabolism</keyword>
<dbReference type="Pfam" id="PF01734">
    <property type="entry name" value="Patatin"/>
    <property type="match status" value="1"/>
</dbReference>
<reference evidence="6 7" key="1">
    <citation type="journal article" date="2014" name="Genome Announc.">
        <title>Draft Genome Sequences of Marine Flavobacterium Algibacter lectus Strains SS8 and NR4.</title>
        <authorList>
            <person name="Takatani N."/>
            <person name="Nakanishi M."/>
            <person name="Meirelles P."/>
            <person name="Mino S."/>
            <person name="Suda W."/>
            <person name="Oshima K."/>
            <person name="Hattori M."/>
            <person name="Ohkuma M."/>
            <person name="Hosokawa M."/>
            <person name="Miyashita K."/>
            <person name="Thompson F.L."/>
            <person name="Niwa A."/>
            <person name="Sawabe T."/>
            <person name="Sawabe T."/>
        </authorList>
    </citation>
    <scope>NUCLEOTIDE SEQUENCE [LARGE SCALE GENOMIC DNA]</scope>
    <source>
        <strain evidence="6 7">JCM 19300</strain>
    </source>
</reference>
<evidence type="ECO:0000256" key="2">
    <source>
        <dbReference type="ARBA" id="ARBA00022963"/>
    </source>
</evidence>
<dbReference type="EMBL" id="BBNQ01000003">
    <property type="protein sequence ID" value="GAL61744.1"/>
    <property type="molecule type" value="Genomic_DNA"/>
</dbReference>
<dbReference type="RefSeq" id="WP_042503618.1">
    <property type="nucleotide sequence ID" value="NZ_BBNQ01000003.1"/>
</dbReference>
<accession>A0A090VEE3</accession>
<keyword evidence="1 4" id="KW-0378">Hydrolase</keyword>
<feature type="active site" description="Proton acceptor" evidence="4">
    <location>
        <position position="158"/>
    </location>
</feature>
<feature type="short sequence motif" description="DGA/G" evidence="4">
    <location>
        <begin position="158"/>
        <end position="160"/>
    </location>
</feature>
<feature type="short sequence motif" description="GXSXG" evidence="4">
    <location>
        <begin position="45"/>
        <end position="49"/>
    </location>
</feature>
<name>A0A090VEE3_9FLAO</name>
<dbReference type="InterPro" id="IPR050301">
    <property type="entry name" value="NTE"/>
</dbReference>
<organism evidence="6 7">
    <name type="scientific">Algibacter lectus</name>
    <dbReference type="NCBI Taxonomy" id="221126"/>
    <lineage>
        <taxon>Bacteria</taxon>
        <taxon>Pseudomonadati</taxon>
        <taxon>Bacteroidota</taxon>
        <taxon>Flavobacteriia</taxon>
        <taxon>Flavobacteriales</taxon>
        <taxon>Flavobacteriaceae</taxon>
        <taxon>Algibacter</taxon>
    </lineage>
</organism>
<feature type="domain" description="PNPLA" evidence="5">
    <location>
        <begin position="14"/>
        <end position="171"/>
    </location>
</feature>
<evidence type="ECO:0000313" key="7">
    <source>
        <dbReference type="Proteomes" id="UP000029644"/>
    </source>
</evidence>
<dbReference type="OrthoDB" id="9770965at2"/>
<keyword evidence="2 4" id="KW-0442">Lipid degradation</keyword>
<dbReference type="PANTHER" id="PTHR14226:SF29">
    <property type="entry name" value="NEUROPATHY TARGET ESTERASE SWS"/>
    <property type="match status" value="1"/>
</dbReference>
<comment type="caution">
    <text evidence="4">Lacks conserved residue(s) required for the propagation of feature annotation.</text>
</comment>
<dbReference type="PANTHER" id="PTHR14226">
    <property type="entry name" value="NEUROPATHY TARGET ESTERASE/SWISS CHEESE D.MELANOGASTER"/>
    <property type="match status" value="1"/>
</dbReference>
<comment type="caution">
    <text evidence="6">The sequence shown here is derived from an EMBL/GenBank/DDBJ whole genome shotgun (WGS) entry which is preliminary data.</text>
</comment>
<dbReference type="Proteomes" id="UP000029644">
    <property type="component" value="Unassembled WGS sequence"/>
</dbReference>
<dbReference type="Gene3D" id="3.40.1090.10">
    <property type="entry name" value="Cytosolic phospholipase A2 catalytic domain"/>
    <property type="match status" value="1"/>
</dbReference>
<evidence type="ECO:0000313" key="6">
    <source>
        <dbReference type="EMBL" id="GAL61744.1"/>
    </source>
</evidence>
<evidence type="ECO:0000256" key="3">
    <source>
        <dbReference type="ARBA" id="ARBA00023098"/>
    </source>
</evidence>
<dbReference type="SUPFAM" id="SSF52151">
    <property type="entry name" value="FabD/lysophospholipase-like"/>
    <property type="match status" value="1"/>
</dbReference>
<protein>
    <submittedName>
        <fullName evidence="6">UPF0028 protein YchK</fullName>
    </submittedName>
</protein>
<dbReference type="CDD" id="cd07205">
    <property type="entry name" value="Pat_PNPLA6_PNPLA7_NTE1_like"/>
    <property type="match status" value="1"/>
</dbReference>
<feature type="active site" description="Nucleophile" evidence="4">
    <location>
        <position position="47"/>
    </location>
</feature>